<keyword evidence="3 9" id="KW-0813">Transport</keyword>
<feature type="domain" description="ABC transmembrane type-1" evidence="10">
    <location>
        <begin position="24"/>
        <end position="223"/>
    </location>
</feature>
<keyword evidence="7 9" id="KW-1133">Transmembrane helix</keyword>
<keyword evidence="5 9" id="KW-0812">Transmembrane</keyword>
<evidence type="ECO:0000313" key="12">
    <source>
        <dbReference type="Proteomes" id="UP000245921"/>
    </source>
</evidence>
<name>A0AA45HJN7_9BACT</name>
<organism evidence="11 12">
    <name type="scientific">Oceanotoga teriensis</name>
    <dbReference type="NCBI Taxonomy" id="515440"/>
    <lineage>
        <taxon>Bacteria</taxon>
        <taxon>Thermotogati</taxon>
        <taxon>Thermotogota</taxon>
        <taxon>Thermotogae</taxon>
        <taxon>Petrotogales</taxon>
        <taxon>Petrotogaceae</taxon>
        <taxon>Oceanotoga</taxon>
    </lineage>
</organism>
<dbReference type="RefSeq" id="WP_109603449.1">
    <property type="nucleotide sequence ID" value="NZ_QGGI01000001.1"/>
</dbReference>
<dbReference type="GO" id="GO:0043190">
    <property type="term" value="C:ATP-binding cassette (ABC) transporter complex"/>
    <property type="evidence" value="ECO:0007669"/>
    <property type="project" value="InterPro"/>
</dbReference>
<accession>A0AA45HJN7</accession>
<evidence type="ECO:0000256" key="4">
    <source>
        <dbReference type="ARBA" id="ARBA00022475"/>
    </source>
</evidence>
<keyword evidence="12" id="KW-1185">Reference proteome</keyword>
<dbReference type="InterPro" id="IPR035906">
    <property type="entry name" value="MetI-like_sf"/>
</dbReference>
<dbReference type="InterPro" id="IPR043429">
    <property type="entry name" value="ArtM/GltK/GlnP/TcyL/YhdX-like"/>
</dbReference>
<dbReference type="GO" id="GO:0006865">
    <property type="term" value="P:amino acid transport"/>
    <property type="evidence" value="ECO:0007669"/>
    <property type="project" value="UniProtKB-KW"/>
</dbReference>
<keyword evidence="4" id="KW-1003">Cell membrane</keyword>
<gene>
    <name evidence="11" type="ORF">C7380_10120</name>
</gene>
<dbReference type="Gene3D" id="1.10.3720.10">
    <property type="entry name" value="MetI-like"/>
    <property type="match status" value="1"/>
</dbReference>
<dbReference type="InterPro" id="IPR000515">
    <property type="entry name" value="MetI-like"/>
</dbReference>
<evidence type="ECO:0000256" key="9">
    <source>
        <dbReference type="RuleBase" id="RU363032"/>
    </source>
</evidence>
<dbReference type="PROSITE" id="PS50928">
    <property type="entry name" value="ABC_TM1"/>
    <property type="match status" value="1"/>
</dbReference>
<dbReference type="AlphaFoldDB" id="A0AA45HJN7"/>
<dbReference type="Pfam" id="PF00528">
    <property type="entry name" value="BPD_transp_1"/>
    <property type="match status" value="1"/>
</dbReference>
<dbReference type="GO" id="GO:0022857">
    <property type="term" value="F:transmembrane transporter activity"/>
    <property type="evidence" value="ECO:0007669"/>
    <property type="project" value="InterPro"/>
</dbReference>
<evidence type="ECO:0000256" key="8">
    <source>
        <dbReference type="ARBA" id="ARBA00023136"/>
    </source>
</evidence>
<feature type="transmembrane region" description="Helical" evidence="9">
    <location>
        <begin position="160"/>
        <end position="182"/>
    </location>
</feature>
<evidence type="ECO:0000313" key="11">
    <source>
        <dbReference type="EMBL" id="PWJ96449.1"/>
    </source>
</evidence>
<evidence type="ECO:0000256" key="7">
    <source>
        <dbReference type="ARBA" id="ARBA00022989"/>
    </source>
</evidence>
<keyword evidence="6" id="KW-0029">Amino-acid transport</keyword>
<reference evidence="11 12" key="1">
    <citation type="submission" date="2018-05" db="EMBL/GenBank/DDBJ databases">
        <title>Genomic Encyclopedia of Type Strains, Phase IV (KMG-IV): sequencing the most valuable type-strain genomes for metagenomic binning, comparative biology and taxonomic classification.</title>
        <authorList>
            <person name="Goeker M."/>
        </authorList>
    </citation>
    <scope>NUCLEOTIDE SEQUENCE [LARGE SCALE GENOMIC DNA]</scope>
    <source>
        <strain evidence="11 12">DSM 24906</strain>
    </source>
</reference>
<dbReference type="Proteomes" id="UP000245921">
    <property type="component" value="Unassembled WGS sequence"/>
</dbReference>
<dbReference type="InterPro" id="IPR010065">
    <property type="entry name" value="AA_ABC_transptr_permease_3TM"/>
</dbReference>
<dbReference type="CDD" id="cd06261">
    <property type="entry name" value="TM_PBP2"/>
    <property type="match status" value="1"/>
</dbReference>
<evidence type="ECO:0000256" key="5">
    <source>
        <dbReference type="ARBA" id="ARBA00022692"/>
    </source>
</evidence>
<comment type="subcellular location">
    <subcellularLocation>
        <location evidence="1 9">Cell membrane</location>
        <topology evidence="1 9">Multi-pass membrane protein</topology>
    </subcellularLocation>
</comment>
<dbReference type="PANTHER" id="PTHR30614:SF20">
    <property type="entry name" value="GLUTAMINE TRANSPORT SYSTEM PERMEASE PROTEIN GLNP"/>
    <property type="match status" value="1"/>
</dbReference>
<dbReference type="EMBL" id="QGGI01000001">
    <property type="protein sequence ID" value="PWJ96449.1"/>
    <property type="molecule type" value="Genomic_DNA"/>
</dbReference>
<protein>
    <submittedName>
        <fullName evidence="11">Amino acid ABC transporter membrane protein (PAAT family)</fullName>
    </submittedName>
</protein>
<dbReference type="FunFam" id="1.10.3720.10:FF:000033">
    <property type="entry name" value="Polar amino acid ABC transporter permease"/>
    <property type="match status" value="1"/>
</dbReference>
<sequence length="234" mass="26191">MNYLETLSFIFIENERYLYILKGLGFSLSVTFFSALIGLGLGILIAFLRLFEFHPFKKWGIFLNPLEKIGELYVNLIRGTPAVVQLMIFANLIFVGYLKNTPIFIIASISFGINSSAYVSEIIRSGIQGVDKGQKEAAYSLGLSYSMTMKNIIVPQSIKIILPTLISEFITLLKETSIVGFIGGMDLLTSSKIITSQTYRGIEPLILVGIIYLILTFIFTKIMKKIEKGMKVND</sequence>
<evidence type="ECO:0000256" key="1">
    <source>
        <dbReference type="ARBA" id="ARBA00004651"/>
    </source>
</evidence>
<evidence type="ECO:0000256" key="6">
    <source>
        <dbReference type="ARBA" id="ARBA00022970"/>
    </source>
</evidence>
<comment type="similarity">
    <text evidence="2">Belongs to the binding-protein-dependent transport system permease family. HisMQ subfamily.</text>
</comment>
<keyword evidence="8 9" id="KW-0472">Membrane</keyword>
<feature type="transmembrane region" description="Helical" evidence="9">
    <location>
        <begin position="26"/>
        <end position="51"/>
    </location>
</feature>
<evidence type="ECO:0000256" key="3">
    <source>
        <dbReference type="ARBA" id="ARBA00022448"/>
    </source>
</evidence>
<proteinExistence type="inferred from homology"/>
<evidence type="ECO:0000259" key="10">
    <source>
        <dbReference type="PROSITE" id="PS50928"/>
    </source>
</evidence>
<comment type="caution">
    <text evidence="11">The sequence shown here is derived from an EMBL/GenBank/DDBJ whole genome shotgun (WGS) entry which is preliminary data.</text>
</comment>
<dbReference type="SUPFAM" id="SSF161098">
    <property type="entry name" value="MetI-like"/>
    <property type="match status" value="1"/>
</dbReference>
<evidence type="ECO:0000256" key="2">
    <source>
        <dbReference type="ARBA" id="ARBA00010072"/>
    </source>
</evidence>
<feature type="transmembrane region" description="Helical" evidence="9">
    <location>
        <begin position="202"/>
        <end position="220"/>
    </location>
</feature>
<dbReference type="PANTHER" id="PTHR30614">
    <property type="entry name" value="MEMBRANE COMPONENT OF AMINO ACID ABC TRANSPORTER"/>
    <property type="match status" value="1"/>
</dbReference>
<dbReference type="NCBIfam" id="TIGR01726">
    <property type="entry name" value="HEQRo_perm_3TM"/>
    <property type="match status" value="1"/>
</dbReference>
<feature type="transmembrane region" description="Helical" evidence="9">
    <location>
        <begin position="72"/>
        <end position="97"/>
    </location>
</feature>